<sequence>MTNKSTNFNVFVSGSVSNLLGQTTGLVVDEAKSNGLKFNFDNIDLGEIDFLQAGVSGAASGASSVFKAQPTLGRILMGDVSAGLFVGVAESSVPEYTVNDLFSIENNVDQKLTRTGTLRTQYLQSL</sequence>
<protein>
    <submittedName>
        <fullName evidence="1">Uncharacterized protein</fullName>
    </submittedName>
</protein>
<dbReference type="RefSeq" id="WP_191595484.1">
    <property type="nucleotide sequence ID" value="NZ_JACYFC010000004.1"/>
</dbReference>
<dbReference type="Proteomes" id="UP000604161">
    <property type="component" value="Unassembled WGS sequence"/>
</dbReference>
<accession>A0ABR8P1E0</accession>
<evidence type="ECO:0000313" key="2">
    <source>
        <dbReference type="Proteomes" id="UP000604161"/>
    </source>
</evidence>
<dbReference type="EMBL" id="JACYFC010000004">
    <property type="protein sequence ID" value="MBD5772107.1"/>
    <property type="molecule type" value="Genomic_DNA"/>
</dbReference>
<proteinExistence type="predicted"/>
<keyword evidence="2" id="KW-1185">Reference proteome</keyword>
<organism evidence="1 2">
    <name type="scientific">Marinomonas colpomeniae</name>
    <dbReference type="NCBI Taxonomy" id="2774408"/>
    <lineage>
        <taxon>Bacteria</taxon>
        <taxon>Pseudomonadati</taxon>
        <taxon>Pseudomonadota</taxon>
        <taxon>Gammaproteobacteria</taxon>
        <taxon>Oceanospirillales</taxon>
        <taxon>Oceanospirillaceae</taxon>
        <taxon>Marinomonas</taxon>
    </lineage>
</organism>
<reference evidence="1 2" key="1">
    <citation type="submission" date="2020-09" db="EMBL/GenBank/DDBJ databases">
        <title>Marinomonas sp. nov., isolated from the cysticercosis algae of Qingdao, China.</title>
        <authorList>
            <person name="Sun X."/>
        </authorList>
    </citation>
    <scope>NUCLEOTIDE SEQUENCE [LARGE SCALE GENOMIC DNA]</scope>
    <source>
        <strain evidence="1 2">SM2066</strain>
    </source>
</reference>
<comment type="caution">
    <text evidence="1">The sequence shown here is derived from an EMBL/GenBank/DDBJ whole genome shotgun (WGS) entry which is preliminary data.</text>
</comment>
<name>A0ABR8P1E0_9GAMM</name>
<gene>
    <name evidence="1" type="ORF">IF202_13785</name>
</gene>
<evidence type="ECO:0000313" key="1">
    <source>
        <dbReference type="EMBL" id="MBD5772107.1"/>
    </source>
</evidence>